<evidence type="ECO:0000313" key="2">
    <source>
        <dbReference type="EMBL" id="KFI97053.1"/>
    </source>
</evidence>
<comment type="caution">
    <text evidence="2">The sequence shown here is derived from an EMBL/GenBank/DDBJ whole genome shotgun (WGS) entry which is preliminary data.</text>
</comment>
<keyword evidence="1" id="KW-1133">Transmembrane helix</keyword>
<evidence type="ECO:0000313" key="3">
    <source>
        <dbReference type="Proteomes" id="UP000029004"/>
    </source>
</evidence>
<accession>A0A087DNF3</accession>
<proteinExistence type="predicted"/>
<dbReference type="eggNOG" id="ENOG5030QKH">
    <property type="taxonomic scope" value="Bacteria"/>
</dbReference>
<dbReference type="EMBL" id="JGZP01000014">
    <property type="protein sequence ID" value="KFI97053.1"/>
    <property type="molecule type" value="Genomic_DNA"/>
</dbReference>
<feature type="transmembrane region" description="Helical" evidence="1">
    <location>
        <begin position="87"/>
        <end position="108"/>
    </location>
</feature>
<organism evidence="2 3">
    <name type="scientific">Bifidobacterium stellenboschense</name>
    <dbReference type="NCBI Taxonomy" id="762211"/>
    <lineage>
        <taxon>Bacteria</taxon>
        <taxon>Bacillati</taxon>
        <taxon>Actinomycetota</taxon>
        <taxon>Actinomycetes</taxon>
        <taxon>Bifidobacteriales</taxon>
        <taxon>Bifidobacteriaceae</taxon>
        <taxon>Bifidobacterium</taxon>
    </lineage>
</organism>
<keyword evidence="1" id="KW-0812">Transmembrane</keyword>
<dbReference type="Proteomes" id="UP000029004">
    <property type="component" value="Unassembled WGS sequence"/>
</dbReference>
<keyword evidence="1" id="KW-0472">Membrane</keyword>
<gene>
    <name evidence="2" type="ORF">BSTEL_1964</name>
</gene>
<dbReference type="OrthoDB" id="9945491at2"/>
<reference evidence="2 3" key="1">
    <citation type="submission" date="2014-03" db="EMBL/GenBank/DDBJ databases">
        <title>Genomics of Bifidobacteria.</title>
        <authorList>
            <person name="Ventura M."/>
            <person name="Milani C."/>
            <person name="Lugli G.A."/>
        </authorList>
    </citation>
    <scope>NUCLEOTIDE SEQUENCE [LARGE SCALE GENOMIC DNA]</scope>
    <source>
        <strain evidence="2 3">DSM 23968</strain>
    </source>
</reference>
<feature type="transmembrane region" description="Helical" evidence="1">
    <location>
        <begin position="7"/>
        <end position="24"/>
    </location>
</feature>
<name>A0A087DNF3_9BIFI</name>
<dbReference type="AlphaFoldDB" id="A0A087DNF3"/>
<keyword evidence="3" id="KW-1185">Reference proteome</keyword>
<feature type="transmembrane region" description="Helical" evidence="1">
    <location>
        <begin position="30"/>
        <end position="52"/>
    </location>
</feature>
<feature type="transmembrane region" description="Helical" evidence="1">
    <location>
        <begin position="64"/>
        <end position="81"/>
    </location>
</feature>
<dbReference type="RefSeq" id="WP_034529050.1">
    <property type="nucleotide sequence ID" value="NZ_JGZP01000014.1"/>
</dbReference>
<evidence type="ECO:0000256" key="1">
    <source>
        <dbReference type="SAM" id="Phobius"/>
    </source>
</evidence>
<protein>
    <submittedName>
        <fullName evidence="2">Uncharacterized protein</fullName>
    </submittedName>
</protein>
<dbReference type="STRING" id="762211.BSTEL_1964"/>
<sequence length="137" mass="15036">MNNKQPIIFAVLATVVVDVIMLVIPHANVLSFWLAFVMLTLSGLAFLIPALVRPATDYTTRLPAFVALGANYVLQIVLTFFSNTGWWRVTLIVELLALLAVSGIALAVSYTERRNDAANAYYAQDSANRFTPKQGGF</sequence>